<dbReference type="EMBL" id="CABVLZ010000001">
    <property type="protein sequence ID" value="VVU94573.1"/>
    <property type="molecule type" value="Genomic_DNA"/>
</dbReference>
<sequence>MENCVGECFSKNEKALHPLTLEVLINNKDEVLCPSQPRVEILDRYDQVADVMLCTAKKVPEFEEVANYMYTPEIKFVPETFLQLFDIYSFTSAIMWALQNLDKDTPILTILRNLNVAWKLYHSNIKKVSNDIVNCYVIIYDTYLKMGKIQDINLKKKIIKKSLKKFLKETNNWDSSDFNSLEIIKKNIKKYNKKYSKV</sequence>
<evidence type="ECO:0000313" key="1">
    <source>
        <dbReference type="EMBL" id="VVU94573.1"/>
    </source>
</evidence>
<organism evidence="1">
    <name type="scientific">seawater metagenome</name>
    <dbReference type="NCBI Taxonomy" id="1561972"/>
    <lineage>
        <taxon>unclassified sequences</taxon>
        <taxon>metagenomes</taxon>
        <taxon>ecological metagenomes</taxon>
    </lineage>
</organism>
<accession>A0A5E8CGM8</accession>
<protein>
    <submittedName>
        <fullName evidence="1">Uncharacterized protein</fullName>
    </submittedName>
</protein>
<dbReference type="AlphaFoldDB" id="A0A5E8CGM8"/>
<reference evidence="1" key="1">
    <citation type="submission" date="2019-09" db="EMBL/GenBank/DDBJ databases">
        <authorList>
            <person name="Needham M D."/>
        </authorList>
    </citation>
    <scope>NUCLEOTIDE SEQUENCE</scope>
</reference>
<gene>
    <name evidence="1" type="ORF">CPAV1605_298</name>
</gene>
<name>A0A5E8CGM8_9ZZZZ</name>
<proteinExistence type="predicted"/>